<name>A0A484IZD1_9BRAD</name>
<gene>
    <name evidence="1" type="ORF">CI1B_03690</name>
    <name evidence="2" type="ORF">CI1B_44040</name>
</gene>
<evidence type="ECO:0008006" key="4">
    <source>
        <dbReference type="Google" id="ProtNLM"/>
    </source>
</evidence>
<reference evidence="2 3" key="1">
    <citation type="submission" date="2019-02" db="EMBL/GenBank/DDBJ databases">
        <authorList>
            <person name="Pothier F. J."/>
        </authorList>
    </citation>
    <scope>NUCLEOTIDE SEQUENCE [LARGE SCALE GENOMIC DNA]</scope>
    <source>
        <strain evidence="2 3">CI-1B</strain>
    </source>
</reference>
<dbReference type="Pfam" id="PF13384">
    <property type="entry name" value="HTH_23"/>
    <property type="match status" value="1"/>
</dbReference>
<evidence type="ECO:0000313" key="2">
    <source>
        <dbReference type="EMBL" id="VIO72757.1"/>
    </source>
</evidence>
<dbReference type="EMBL" id="CAADFC020000004">
    <property type="protein sequence ID" value="VIO65272.1"/>
    <property type="molecule type" value="Genomic_DNA"/>
</dbReference>
<dbReference type="AlphaFoldDB" id="A0A484IZD1"/>
<accession>A0A484IZD1</accession>
<keyword evidence="3" id="KW-1185">Reference proteome</keyword>
<evidence type="ECO:0000313" key="1">
    <source>
        <dbReference type="EMBL" id="VIO65272.1"/>
    </source>
</evidence>
<dbReference type="EMBL" id="CAADFC020000016">
    <property type="protein sequence ID" value="VIO72757.1"/>
    <property type="molecule type" value="Genomic_DNA"/>
</dbReference>
<dbReference type="InterPro" id="IPR009057">
    <property type="entry name" value="Homeodomain-like_sf"/>
</dbReference>
<dbReference type="SUPFAM" id="SSF46689">
    <property type="entry name" value="Homeodomain-like"/>
    <property type="match status" value="1"/>
</dbReference>
<organism evidence="2 3">
    <name type="scientific">Bradyrhizobium ivorense</name>
    <dbReference type="NCBI Taxonomy" id="2511166"/>
    <lineage>
        <taxon>Bacteria</taxon>
        <taxon>Pseudomonadati</taxon>
        <taxon>Pseudomonadota</taxon>
        <taxon>Alphaproteobacteria</taxon>
        <taxon>Hyphomicrobiales</taxon>
        <taxon>Nitrobacteraceae</taxon>
        <taxon>Bradyrhizobium</taxon>
    </lineage>
</organism>
<proteinExistence type="predicted"/>
<sequence>MAKPLSPDLRLRIVRAVEDEGMSCRGAAGRFGVAPSTAIELVSEWRSTGACEAEAQGGDRRSARIEGHAAEILSLVEATPDMTLAEIADHLFKVHGERFAPSVVWRFFDRRNITFKKNIARQRAGSAGRRR</sequence>
<dbReference type="Proteomes" id="UP000328092">
    <property type="component" value="Unassembled WGS sequence"/>
</dbReference>
<protein>
    <recommendedName>
        <fullName evidence="4">Paired domain-containing protein</fullName>
    </recommendedName>
</protein>
<evidence type="ECO:0000313" key="3">
    <source>
        <dbReference type="Proteomes" id="UP000328092"/>
    </source>
</evidence>